<reference evidence="2 3" key="1">
    <citation type="submission" date="2019-02" db="EMBL/GenBank/DDBJ databases">
        <title>Paracoccus subflavus sp. nov., isolated from marine sediment of the Pacific Ocean.</title>
        <authorList>
            <person name="Zhang G."/>
        </authorList>
    </citation>
    <scope>NUCLEOTIDE SEQUENCE [LARGE SCALE GENOMIC DNA]</scope>
    <source>
        <strain evidence="2 3">GY0581</strain>
    </source>
</reference>
<feature type="domain" description="Serine aminopeptidase S33" evidence="1">
    <location>
        <begin position="43"/>
        <end position="294"/>
    </location>
</feature>
<dbReference type="RefSeq" id="WP_130989542.1">
    <property type="nucleotide sequence ID" value="NZ_SISK01000001.1"/>
</dbReference>
<evidence type="ECO:0000259" key="1">
    <source>
        <dbReference type="Pfam" id="PF12146"/>
    </source>
</evidence>
<dbReference type="PANTHER" id="PTHR11614">
    <property type="entry name" value="PHOSPHOLIPASE-RELATED"/>
    <property type="match status" value="1"/>
</dbReference>
<organism evidence="2 3">
    <name type="scientific">Paracoccus subflavus</name>
    <dbReference type="NCBI Taxonomy" id="2528244"/>
    <lineage>
        <taxon>Bacteria</taxon>
        <taxon>Pseudomonadati</taxon>
        <taxon>Pseudomonadota</taxon>
        <taxon>Alphaproteobacteria</taxon>
        <taxon>Rhodobacterales</taxon>
        <taxon>Paracoccaceae</taxon>
        <taxon>Paracoccus</taxon>
    </lineage>
</organism>
<accession>A0A4V2JCT2</accession>
<dbReference type="Proteomes" id="UP000293520">
    <property type="component" value="Unassembled WGS sequence"/>
</dbReference>
<keyword evidence="3" id="KW-1185">Reference proteome</keyword>
<dbReference type="InterPro" id="IPR022742">
    <property type="entry name" value="Hydrolase_4"/>
</dbReference>
<dbReference type="InterPro" id="IPR029058">
    <property type="entry name" value="AB_hydrolase_fold"/>
</dbReference>
<sequence>MTGRDAPFRQLPGDTARPARAFWITAGDGITLRLAHWHGAADRRGSILLFPGRTEYVEKYAQVAGDLTTAGFDVLGIDWRGQGLSDRLLADARIGHVGDFSHYQRDVAGMVAAATRMDLPRPWHLLAHSMGGCIGLAALHRDLPVSSAAFSAPMWGINLRQMPHGMAVGMAYLAGRLGRGGSPAPGSGGAMGTYVLDESFGANLLTADADAWCRMVREAAAWPDLTIGGASFGWVGKALNECSRLSRLPSPPLPAIVGLGGQERIVSAAAIRDRLARWPEASMLDFPDARHEIMMCKPERRAAFLEAALALFGALP</sequence>
<proteinExistence type="predicted"/>
<dbReference type="GO" id="GO:0016787">
    <property type="term" value="F:hydrolase activity"/>
    <property type="evidence" value="ECO:0007669"/>
    <property type="project" value="UniProtKB-KW"/>
</dbReference>
<dbReference type="EMBL" id="SISK01000001">
    <property type="protein sequence ID" value="TBN43841.1"/>
    <property type="molecule type" value="Genomic_DNA"/>
</dbReference>
<dbReference type="Gene3D" id="3.40.50.1820">
    <property type="entry name" value="alpha/beta hydrolase"/>
    <property type="match status" value="1"/>
</dbReference>
<evidence type="ECO:0000313" key="2">
    <source>
        <dbReference type="EMBL" id="TBN43841.1"/>
    </source>
</evidence>
<comment type="caution">
    <text evidence="2">The sequence shown here is derived from an EMBL/GenBank/DDBJ whole genome shotgun (WGS) entry which is preliminary data.</text>
</comment>
<gene>
    <name evidence="2" type="ORF">EYE42_01550</name>
</gene>
<evidence type="ECO:0000313" key="3">
    <source>
        <dbReference type="Proteomes" id="UP000293520"/>
    </source>
</evidence>
<dbReference type="InterPro" id="IPR051044">
    <property type="entry name" value="MAG_DAG_Lipase"/>
</dbReference>
<dbReference type="SUPFAM" id="SSF53474">
    <property type="entry name" value="alpha/beta-Hydrolases"/>
    <property type="match status" value="1"/>
</dbReference>
<dbReference type="OrthoDB" id="9788260at2"/>
<keyword evidence="2" id="KW-0378">Hydrolase</keyword>
<dbReference type="AlphaFoldDB" id="A0A4V2JCT2"/>
<dbReference type="Pfam" id="PF12146">
    <property type="entry name" value="Hydrolase_4"/>
    <property type="match status" value="1"/>
</dbReference>
<protein>
    <submittedName>
        <fullName evidence="2">Alpha/beta hydrolase</fullName>
    </submittedName>
</protein>
<name>A0A4V2JCT2_9RHOB</name>